<evidence type="ECO:0000313" key="2">
    <source>
        <dbReference type="Proteomes" id="UP000008710"/>
    </source>
</evidence>
<reference evidence="2" key="1">
    <citation type="journal article" date="2006" name="Proc. Natl. Acad. Sci. U.S.A.">
        <title>The complete genome of Rhodococcus sp. RHA1 provides insights into a catabolic powerhouse.</title>
        <authorList>
            <person name="McLeod M.P."/>
            <person name="Warren R.L."/>
            <person name="Hsiao W.W.L."/>
            <person name="Araki N."/>
            <person name="Myhre M."/>
            <person name="Fernandes C."/>
            <person name="Miyazawa D."/>
            <person name="Wong W."/>
            <person name="Lillquist A.L."/>
            <person name="Wang D."/>
            <person name="Dosanjh M."/>
            <person name="Hara H."/>
            <person name="Petrescu A."/>
            <person name="Morin R.D."/>
            <person name="Yang G."/>
            <person name="Stott J.M."/>
            <person name="Schein J.E."/>
            <person name="Shin H."/>
            <person name="Smailus D."/>
            <person name="Siddiqui A.S."/>
            <person name="Marra M.A."/>
            <person name="Jones S.J.M."/>
            <person name="Holt R."/>
            <person name="Brinkman F.S.L."/>
            <person name="Miyauchi K."/>
            <person name="Fukuda M."/>
            <person name="Davies J.E."/>
            <person name="Mohn W.W."/>
            <person name="Eltis L.D."/>
        </authorList>
    </citation>
    <scope>NUCLEOTIDE SEQUENCE [LARGE SCALE GENOMIC DNA]</scope>
    <source>
        <strain evidence="2">RHA1</strain>
    </source>
</reference>
<dbReference type="eggNOG" id="ENOG5031FY4">
    <property type="taxonomic scope" value="Bacteria"/>
</dbReference>
<sequence length="101" mass="10807">MIRRKDTEMAWSTTPQGLFLAAGQANQFSFSFGDIWKGPQLATARLDASQGGGGTKILMTQWQGTANAPVFGGPSKQYYVLGIHNSSTSGVWFHLEGGVLA</sequence>
<dbReference type="KEGG" id="rha:RHA1_ro03821"/>
<evidence type="ECO:0000313" key="1">
    <source>
        <dbReference type="EMBL" id="ABG95621.1"/>
    </source>
</evidence>
<dbReference type="Proteomes" id="UP000008710">
    <property type="component" value="Chromosome"/>
</dbReference>
<proteinExistence type="predicted"/>
<dbReference type="HOGENOM" id="CLU_2397650_0_0_11"/>
<dbReference type="AlphaFoldDB" id="Q0SA15"/>
<organism evidence="1 2">
    <name type="scientific">Rhodococcus jostii (strain RHA1)</name>
    <dbReference type="NCBI Taxonomy" id="101510"/>
    <lineage>
        <taxon>Bacteria</taxon>
        <taxon>Bacillati</taxon>
        <taxon>Actinomycetota</taxon>
        <taxon>Actinomycetes</taxon>
        <taxon>Mycobacteriales</taxon>
        <taxon>Nocardiaceae</taxon>
        <taxon>Rhodococcus</taxon>
    </lineage>
</organism>
<gene>
    <name evidence="1" type="ordered locus">RHA1_ro03821</name>
</gene>
<protein>
    <submittedName>
        <fullName evidence="1">Uncharacterized protein</fullName>
    </submittedName>
</protein>
<dbReference type="EMBL" id="CP000431">
    <property type="protein sequence ID" value="ABG95621.1"/>
    <property type="molecule type" value="Genomic_DNA"/>
</dbReference>
<accession>Q0SA15</accession>
<name>Q0SA15_RHOJR</name>